<organism evidence="3">
    <name type="scientific">groundwater metagenome</name>
    <dbReference type="NCBI Taxonomy" id="717931"/>
    <lineage>
        <taxon>unclassified sequences</taxon>
        <taxon>metagenomes</taxon>
        <taxon>ecological metagenomes</taxon>
    </lineage>
</organism>
<proteinExistence type="inferred from homology"/>
<dbReference type="GO" id="GO:0016829">
    <property type="term" value="F:lyase activity"/>
    <property type="evidence" value="ECO:0007669"/>
    <property type="project" value="UniProtKB-KW"/>
</dbReference>
<dbReference type="Gene3D" id="3.40.50.720">
    <property type="entry name" value="NAD(P)-binding Rossmann-like Domain"/>
    <property type="match status" value="1"/>
</dbReference>
<dbReference type="InterPro" id="IPR036291">
    <property type="entry name" value="NAD(P)-bd_dom_sf"/>
</dbReference>
<dbReference type="EMBL" id="CCXY01000416">
    <property type="protein sequence ID" value="CEG13805.1"/>
    <property type="molecule type" value="Genomic_DNA"/>
</dbReference>
<dbReference type="Pfam" id="PF02719">
    <property type="entry name" value="Polysacc_synt_2"/>
    <property type="match status" value="1"/>
</dbReference>
<feature type="domain" description="Polysaccharide biosynthesis protein CapD-like" evidence="2">
    <location>
        <begin position="7"/>
        <end position="280"/>
    </location>
</feature>
<evidence type="ECO:0000259" key="2">
    <source>
        <dbReference type="Pfam" id="PF02719"/>
    </source>
</evidence>
<protein>
    <submittedName>
        <fullName evidence="3">UDP-N-acetylglucosamine 4,6-dehydratase (Inverting)</fullName>
        <ecNumber evidence="3">4.2.1.115</ecNumber>
    </submittedName>
</protein>
<dbReference type="PANTHER" id="PTHR43318">
    <property type="entry name" value="UDP-N-ACETYLGLUCOSAMINE 4,6-DEHYDRATASE"/>
    <property type="match status" value="1"/>
</dbReference>
<keyword evidence="3" id="KW-0456">Lyase</keyword>
<sequence length="328" mass="37373">MFNKRNILITGGSGSWGNELTKQLLNRYNPEKIIIYSRSELPQVEMERRFKANPKLKFIIGDIRDLNGLNETMTDVDYVFHLAALKHVPICENNPWESIATNIIGTENVIRAAIKSKVKLVIDVSTDKACAPINLYGTCKSSGEKLIIHANKRGNGTKFVCIRAGNVMGTRGSVIPFFKELIKSGEDIPITDFNMTRYFMTLEEAIGLLFKAVKHCYGGEIFVMKMPACKIVDLAEVMIKELNSKSKLKEIGIRPGEKLHEFLISEYEAKNTLIFDDTYYVILPQLNVNNLIEKYKNFEKFKVDKYSSNDKLMSKEEIKKKLKDGHFI</sequence>
<reference evidence="3" key="1">
    <citation type="submission" date="2014-09" db="EMBL/GenBank/DDBJ databases">
        <authorList>
            <person name="Probst J Alexander"/>
        </authorList>
    </citation>
    <scope>NUCLEOTIDE SEQUENCE</scope>
</reference>
<dbReference type="CDD" id="cd05237">
    <property type="entry name" value="UDP_invert_4-6DH_SDR_e"/>
    <property type="match status" value="1"/>
</dbReference>
<gene>
    <name evidence="3" type="primary">pseB</name>
    <name evidence="3" type="ORF">MSIBF_A520003</name>
</gene>
<comment type="similarity">
    <text evidence="1">Belongs to the polysaccharide synthase family.</text>
</comment>
<dbReference type="AlphaFoldDB" id="A0A098EFI9"/>
<name>A0A098EFI9_9ZZZZ</name>
<dbReference type="InterPro" id="IPR003869">
    <property type="entry name" value="Polysac_CapD-like"/>
</dbReference>
<evidence type="ECO:0000256" key="1">
    <source>
        <dbReference type="ARBA" id="ARBA00007430"/>
    </source>
</evidence>
<evidence type="ECO:0000313" key="3">
    <source>
        <dbReference type="EMBL" id="CEG13805.1"/>
    </source>
</evidence>
<dbReference type="EC" id="4.2.1.115" evidence="3"/>
<dbReference type="InterPro" id="IPR051203">
    <property type="entry name" value="Polysaccharide_Synthase-Rel"/>
</dbReference>
<dbReference type="PANTHER" id="PTHR43318:SF2">
    <property type="entry name" value="UDP-N-ACETYLGLUCOSAMINE 4,6-DEHYDRATASE (INVERTING)"/>
    <property type="match status" value="1"/>
</dbReference>
<accession>A0A098EFI9</accession>
<dbReference type="SUPFAM" id="SSF51735">
    <property type="entry name" value="NAD(P)-binding Rossmann-fold domains"/>
    <property type="match status" value="1"/>
</dbReference>